<evidence type="ECO:0008006" key="3">
    <source>
        <dbReference type="Google" id="ProtNLM"/>
    </source>
</evidence>
<gene>
    <name evidence="1" type="ORF">Q4Q35_08865</name>
</gene>
<dbReference type="RefSeq" id="WP_303277612.1">
    <property type="nucleotide sequence ID" value="NZ_JAUOEK010000101.1"/>
</dbReference>
<reference evidence="1" key="1">
    <citation type="submission" date="2023-07" db="EMBL/GenBank/DDBJ databases">
        <title>Two novel species in the genus Flavivirga.</title>
        <authorList>
            <person name="Kwon K."/>
        </authorList>
    </citation>
    <scope>NUCLEOTIDE SEQUENCE</scope>
    <source>
        <strain evidence="1">KCTC 52353</strain>
    </source>
</reference>
<evidence type="ECO:0000313" key="2">
    <source>
        <dbReference type="Proteomes" id="UP001176883"/>
    </source>
</evidence>
<organism evidence="1 2">
    <name type="scientific">Flavivirga aquimarina</name>
    <dbReference type="NCBI Taxonomy" id="2027862"/>
    <lineage>
        <taxon>Bacteria</taxon>
        <taxon>Pseudomonadati</taxon>
        <taxon>Bacteroidota</taxon>
        <taxon>Flavobacteriia</taxon>
        <taxon>Flavobacteriales</taxon>
        <taxon>Flavobacteriaceae</taxon>
        <taxon>Flavivirga</taxon>
    </lineage>
</organism>
<name>A0ABT8W9U8_9FLAO</name>
<accession>A0ABT8W9U8</accession>
<proteinExistence type="predicted"/>
<comment type="caution">
    <text evidence="1">The sequence shown here is derived from an EMBL/GenBank/DDBJ whole genome shotgun (WGS) entry which is preliminary data.</text>
</comment>
<dbReference type="EMBL" id="JAUOEK010000101">
    <property type="protein sequence ID" value="MDO5969919.1"/>
    <property type="molecule type" value="Genomic_DNA"/>
</dbReference>
<evidence type="ECO:0000313" key="1">
    <source>
        <dbReference type="EMBL" id="MDO5969919.1"/>
    </source>
</evidence>
<sequence length="239" mass="28190">MEIVFFIIIGIFAFIWLNRKSKNNYESENTFSELSFEKEDYRMFPHIEKKELTLEQAISKIELVVQKDDFEGTTSIHFNNITQNDYKYLPMYFKQIGEIAVSHEHIGISFSIFQDRIYLDIYSNVQEMGLAKGDQLILLFENGEKIDIKFPFARSSGYTKSNTYPINESELEIFAEQKLDKWKLISSRKNIYIVGNNSLFFELCEIKEKSMAQEIIKYLAKTIKYKHLNKTLYNTVKPT</sequence>
<keyword evidence="2" id="KW-1185">Reference proteome</keyword>
<dbReference type="Proteomes" id="UP001176883">
    <property type="component" value="Unassembled WGS sequence"/>
</dbReference>
<protein>
    <recommendedName>
        <fullName evidence="3">DUF4230 domain-containing protein</fullName>
    </recommendedName>
</protein>